<dbReference type="PANTHER" id="PTHR43298:SF2">
    <property type="entry name" value="FMN_FAD EXPORTER YEEO-RELATED"/>
    <property type="match status" value="1"/>
</dbReference>
<comment type="caution">
    <text evidence="7">The sequence shown here is derived from an EMBL/GenBank/DDBJ whole genome shotgun (WGS) entry which is preliminary data.</text>
</comment>
<evidence type="ECO:0000256" key="4">
    <source>
        <dbReference type="ARBA" id="ARBA00022448"/>
    </source>
</evidence>
<sequence length="221" mass="24569">MTALSLITSVILSILGIIFAPQLIGFLGGTGEILTLGVIYYRIMMIGAFFRIFAVAANTLIRAEGKIKEAMVFSIIAAVLNIILNPIFIYYLDGGIAGAAWATVVAMIIFTLMGIWYFWAGKANYPVSLRTYSLSRDLLKPILSVGVSAMMLQLMFFVQQVIVFRLLAQYETIGILHSWVAHTSIAPDFVPELWFAQLATGGGNQFWRKQYDRVRSSFTSF</sequence>
<dbReference type="GO" id="GO:0042910">
    <property type="term" value="F:xenobiotic transmembrane transporter activity"/>
    <property type="evidence" value="ECO:0007669"/>
    <property type="project" value="InterPro"/>
</dbReference>
<dbReference type="AlphaFoldDB" id="A0A3N6NHN1"/>
<keyword evidence="8" id="KW-1185">Reference proteome</keyword>
<feature type="transmembrane region" description="Helical" evidence="6">
    <location>
        <begin position="98"/>
        <end position="120"/>
    </location>
</feature>
<evidence type="ECO:0000256" key="2">
    <source>
        <dbReference type="ARBA" id="ARBA00010199"/>
    </source>
</evidence>
<gene>
    <name evidence="7" type="ORF">D5R40_34310</name>
</gene>
<keyword evidence="6" id="KW-1133">Transmembrane helix</keyword>
<accession>A0A3N6NHN1</accession>
<dbReference type="GO" id="GO:0015297">
    <property type="term" value="F:antiporter activity"/>
    <property type="evidence" value="ECO:0007669"/>
    <property type="project" value="InterPro"/>
</dbReference>
<keyword evidence="4" id="KW-0813">Transport</keyword>
<comment type="function">
    <text evidence="1">Multidrug efflux pump.</text>
</comment>
<keyword evidence="6" id="KW-0812">Transmembrane</keyword>
<evidence type="ECO:0000313" key="7">
    <source>
        <dbReference type="EMBL" id="RQH14415.1"/>
    </source>
</evidence>
<evidence type="ECO:0000256" key="1">
    <source>
        <dbReference type="ARBA" id="ARBA00003408"/>
    </source>
</evidence>
<name>A0A3N6NHN1_9CYAN</name>
<dbReference type="EMBL" id="RCBY01000594">
    <property type="protein sequence ID" value="RQH14415.1"/>
    <property type="molecule type" value="Genomic_DNA"/>
</dbReference>
<feature type="transmembrane region" description="Helical" evidence="6">
    <location>
        <begin position="7"/>
        <end position="27"/>
    </location>
</feature>
<keyword evidence="6" id="KW-0472">Membrane</keyword>
<organism evidence="7 8">
    <name type="scientific">Okeania hirsuta</name>
    <dbReference type="NCBI Taxonomy" id="1458930"/>
    <lineage>
        <taxon>Bacteria</taxon>
        <taxon>Bacillati</taxon>
        <taxon>Cyanobacteriota</taxon>
        <taxon>Cyanophyceae</taxon>
        <taxon>Oscillatoriophycideae</taxon>
        <taxon>Oscillatoriales</taxon>
        <taxon>Microcoleaceae</taxon>
        <taxon>Okeania</taxon>
    </lineage>
</organism>
<dbReference type="GO" id="GO:0005886">
    <property type="term" value="C:plasma membrane"/>
    <property type="evidence" value="ECO:0007669"/>
    <property type="project" value="TreeGrafter"/>
</dbReference>
<proteinExistence type="inferred from homology"/>
<reference evidence="7 8" key="1">
    <citation type="journal article" date="2018" name="ACS Chem. Biol.">
        <title>Ketoreductase domain dysfunction expands chemodiversity: malyngamide biosynthesis in the cyanobacterium Okeania hirsuta.</title>
        <authorList>
            <person name="Moss N.A."/>
            <person name="Leao T."/>
            <person name="Rankin M."/>
            <person name="McCullough T.M."/>
            <person name="Qu P."/>
            <person name="Korobeynikov A."/>
            <person name="Smith J.L."/>
            <person name="Gerwick L."/>
            <person name="Gerwick W.H."/>
        </authorList>
    </citation>
    <scope>NUCLEOTIDE SEQUENCE [LARGE SCALE GENOMIC DNA]</scope>
    <source>
        <strain evidence="7 8">PAB10Feb10-1</strain>
    </source>
</reference>
<dbReference type="Proteomes" id="UP000269154">
    <property type="component" value="Unassembled WGS sequence"/>
</dbReference>
<evidence type="ECO:0000313" key="8">
    <source>
        <dbReference type="Proteomes" id="UP000269154"/>
    </source>
</evidence>
<feature type="transmembrane region" description="Helical" evidence="6">
    <location>
        <begin position="39"/>
        <end position="60"/>
    </location>
</feature>
<dbReference type="PANTHER" id="PTHR43298">
    <property type="entry name" value="MULTIDRUG RESISTANCE PROTEIN NORM-RELATED"/>
    <property type="match status" value="1"/>
</dbReference>
<dbReference type="InterPro" id="IPR050222">
    <property type="entry name" value="MATE_MdtK"/>
</dbReference>
<comment type="similarity">
    <text evidence="2">Belongs to the multi antimicrobial extrusion (MATE) (TC 2.A.66.1) family.</text>
</comment>
<evidence type="ECO:0000256" key="5">
    <source>
        <dbReference type="ARBA" id="ARBA00031636"/>
    </source>
</evidence>
<evidence type="ECO:0000256" key="3">
    <source>
        <dbReference type="ARBA" id="ARBA00020268"/>
    </source>
</evidence>
<feature type="transmembrane region" description="Helical" evidence="6">
    <location>
        <begin position="141"/>
        <end position="162"/>
    </location>
</feature>
<feature type="transmembrane region" description="Helical" evidence="6">
    <location>
        <begin position="72"/>
        <end position="92"/>
    </location>
</feature>
<protein>
    <recommendedName>
        <fullName evidence="3">Probable multidrug resistance protein NorM</fullName>
    </recommendedName>
    <alternativeName>
        <fullName evidence="5">Multidrug-efflux transporter</fullName>
    </alternativeName>
</protein>
<dbReference type="Pfam" id="PF01554">
    <property type="entry name" value="MatE"/>
    <property type="match status" value="1"/>
</dbReference>
<dbReference type="InterPro" id="IPR002528">
    <property type="entry name" value="MATE_fam"/>
</dbReference>
<evidence type="ECO:0000256" key="6">
    <source>
        <dbReference type="SAM" id="Phobius"/>
    </source>
</evidence>